<organism evidence="1">
    <name type="scientific">uncultured Caudovirales phage</name>
    <dbReference type="NCBI Taxonomy" id="2100421"/>
    <lineage>
        <taxon>Viruses</taxon>
        <taxon>Duplodnaviria</taxon>
        <taxon>Heunggongvirae</taxon>
        <taxon>Uroviricota</taxon>
        <taxon>Caudoviricetes</taxon>
        <taxon>Peduoviridae</taxon>
        <taxon>Maltschvirus</taxon>
        <taxon>Maltschvirus maltsch</taxon>
    </lineage>
</organism>
<name>A0A6J5MXT5_9CAUD</name>
<reference evidence="1" key="1">
    <citation type="submission" date="2020-04" db="EMBL/GenBank/DDBJ databases">
        <authorList>
            <person name="Chiriac C."/>
            <person name="Salcher M."/>
            <person name="Ghai R."/>
            <person name="Kavagutti S V."/>
        </authorList>
    </citation>
    <scope>NUCLEOTIDE SEQUENCE</scope>
</reference>
<sequence>MSISLVESSGFVATKSKNRWRVKVIQSGWGSSGYYPADMLAEFGPKVFAKGTKVFMNHPSVVESNDRPERDVHQLAGKLISDAKFSEGALFADVEFYSHYAPIIEEMAGDVGLSIRASGNAKVGEAEGRQGPIIESLVEDPLTSVDVVTVAGAGGKFISLLESYKLIDSFIEESVMEGNSMSITKEEFEAAIADLKTTLVEAFSPLMEQVSVLVEAATPAETTEEVEDAVEAIDPVEVAEKFNESGLPGIALKRVAESLKSESNTKTVDELLEAEKAYATSLREAIASPAAPTSEVVGIVHEAVKSSVSTTSPEDEFANVVNSIMGKK</sequence>
<evidence type="ECO:0000313" key="1">
    <source>
        <dbReference type="EMBL" id="CAB4148529.1"/>
    </source>
</evidence>
<protein>
    <submittedName>
        <fullName evidence="1">Uncharacterized protein</fullName>
    </submittedName>
</protein>
<accession>A0A6J5MXT5</accession>
<proteinExistence type="predicted"/>
<gene>
    <name evidence="1" type="ORF">UFOVP536_8</name>
</gene>
<dbReference type="EMBL" id="LR796499">
    <property type="protein sequence ID" value="CAB4148529.1"/>
    <property type="molecule type" value="Genomic_DNA"/>
</dbReference>